<keyword evidence="4 5" id="KW-1015">Disulfide bond</keyword>
<dbReference type="PANTHER" id="PTHR45656:SF4">
    <property type="entry name" value="PROTEIN CBR-CLEC-78"/>
    <property type="match status" value="1"/>
</dbReference>
<feature type="disulfide bond" evidence="5">
    <location>
        <begin position="88"/>
        <end position="115"/>
    </location>
</feature>
<evidence type="ECO:0000259" key="6">
    <source>
        <dbReference type="PROSITE" id="PS50923"/>
    </source>
</evidence>
<dbReference type="PANTHER" id="PTHR45656">
    <property type="entry name" value="PROTEIN CBR-CLEC-78"/>
    <property type="match status" value="1"/>
</dbReference>
<evidence type="ECO:0000256" key="1">
    <source>
        <dbReference type="ARBA" id="ARBA00022659"/>
    </source>
</evidence>
<dbReference type="InterPro" id="IPR051277">
    <property type="entry name" value="SEZ6_CSMD_C4BPB_Regulators"/>
</dbReference>
<comment type="caution">
    <text evidence="7">The sequence shown here is derived from an EMBL/GenBank/DDBJ whole genome shotgun (WGS) entry which is preliminary data.</text>
</comment>
<evidence type="ECO:0000256" key="5">
    <source>
        <dbReference type="PROSITE-ProRule" id="PRU00302"/>
    </source>
</evidence>
<comment type="caution">
    <text evidence="5">Lacks conserved residue(s) required for the propagation of feature annotation.</text>
</comment>
<keyword evidence="1 5" id="KW-0768">Sushi</keyword>
<dbReference type="Gene3D" id="2.10.70.10">
    <property type="entry name" value="Complement Module, domain 1"/>
    <property type="match status" value="3"/>
</dbReference>
<dbReference type="Pfam" id="PF00084">
    <property type="entry name" value="Sushi"/>
    <property type="match status" value="2"/>
</dbReference>
<dbReference type="EMBL" id="QUSF01000065">
    <property type="protein sequence ID" value="RLV96975.1"/>
    <property type="molecule type" value="Genomic_DNA"/>
</dbReference>
<organism evidence="7 8">
    <name type="scientific">Chloebia gouldiae</name>
    <name type="common">Gouldian finch</name>
    <name type="synonym">Erythrura gouldiae</name>
    <dbReference type="NCBI Taxonomy" id="44316"/>
    <lineage>
        <taxon>Eukaryota</taxon>
        <taxon>Metazoa</taxon>
        <taxon>Chordata</taxon>
        <taxon>Craniata</taxon>
        <taxon>Vertebrata</taxon>
        <taxon>Euteleostomi</taxon>
        <taxon>Archelosauria</taxon>
        <taxon>Archosauria</taxon>
        <taxon>Dinosauria</taxon>
        <taxon>Saurischia</taxon>
        <taxon>Theropoda</taxon>
        <taxon>Coelurosauria</taxon>
        <taxon>Aves</taxon>
        <taxon>Neognathae</taxon>
        <taxon>Neoaves</taxon>
        <taxon>Telluraves</taxon>
        <taxon>Australaves</taxon>
        <taxon>Passeriformes</taxon>
        <taxon>Passeroidea</taxon>
        <taxon>Passeridae</taxon>
        <taxon>Chloebia</taxon>
    </lineage>
</organism>
<keyword evidence="3" id="KW-0677">Repeat</keyword>
<accession>A0A3L8S592</accession>
<sequence length="162" mass="17201">MPPEVANGKHNGQDKAVFTMGMSVRYTCNPGYFLVGNAAVSCRASGNWSQPRPRCEGTVCINPVVANGRRVVGHGLLSAPGQTLTFRCHDGYSLQGSASVSCQEDGSWQPPAPVCDRALPHHSSFTTPGKQCGHPGEPVNGKIISLTNLQFGSTVVYRCEEG</sequence>
<keyword evidence="2" id="KW-0732">Signal</keyword>
<dbReference type="Proteomes" id="UP000276834">
    <property type="component" value="Unassembled WGS sequence"/>
</dbReference>
<feature type="domain" description="Sushi" evidence="6">
    <location>
        <begin position="1"/>
        <end position="57"/>
    </location>
</feature>
<evidence type="ECO:0000313" key="8">
    <source>
        <dbReference type="Proteomes" id="UP000276834"/>
    </source>
</evidence>
<dbReference type="CDD" id="cd00033">
    <property type="entry name" value="CCP"/>
    <property type="match status" value="3"/>
</dbReference>
<gene>
    <name evidence="7" type="ORF">DV515_00012259</name>
</gene>
<dbReference type="FunFam" id="2.10.70.10:FF:000014">
    <property type="entry name" value="Membrane cofactor protein"/>
    <property type="match status" value="2"/>
</dbReference>
<keyword evidence="8" id="KW-1185">Reference proteome</keyword>
<feature type="disulfide bond" evidence="5">
    <location>
        <begin position="28"/>
        <end position="55"/>
    </location>
</feature>
<dbReference type="AlphaFoldDB" id="A0A3L8S592"/>
<dbReference type="PROSITE" id="PS50923">
    <property type="entry name" value="SUSHI"/>
    <property type="match status" value="2"/>
</dbReference>
<protein>
    <recommendedName>
        <fullName evidence="6">Sushi domain-containing protein</fullName>
    </recommendedName>
</protein>
<evidence type="ECO:0000313" key="7">
    <source>
        <dbReference type="EMBL" id="RLV96975.1"/>
    </source>
</evidence>
<dbReference type="InterPro" id="IPR035976">
    <property type="entry name" value="Sushi/SCR/CCP_sf"/>
</dbReference>
<dbReference type="SMART" id="SM00032">
    <property type="entry name" value="CCP"/>
    <property type="match status" value="2"/>
</dbReference>
<dbReference type="OrthoDB" id="6127264at2759"/>
<feature type="domain" description="Sushi" evidence="6">
    <location>
        <begin position="58"/>
        <end position="117"/>
    </location>
</feature>
<evidence type="ECO:0000256" key="2">
    <source>
        <dbReference type="ARBA" id="ARBA00022729"/>
    </source>
</evidence>
<proteinExistence type="predicted"/>
<evidence type="ECO:0000256" key="3">
    <source>
        <dbReference type="ARBA" id="ARBA00022737"/>
    </source>
</evidence>
<dbReference type="SUPFAM" id="SSF57535">
    <property type="entry name" value="Complement control module/SCR domain"/>
    <property type="match status" value="3"/>
</dbReference>
<dbReference type="InterPro" id="IPR000436">
    <property type="entry name" value="Sushi_SCR_CCP_dom"/>
</dbReference>
<evidence type="ECO:0000256" key="4">
    <source>
        <dbReference type="ARBA" id="ARBA00023157"/>
    </source>
</evidence>
<reference evidence="7 8" key="1">
    <citation type="journal article" date="2018" name="Proc. R. Soc. B">
        <title>A non-coding region near Follistatin controls head colour polymorphism in the Gouldian finch.</title>
        <authorList>
            <person name="Toomey M.B."/>
            <person name="Marques C.I."/>
            <person name="Andrade P."/>
            <person name="Araujo P.M."/>
            <person name="Sabatino S."/>
            <person name="Gazda M.A."/>
            <person name="Afonso S."/>
            <person name="Lopes R.J."/>
            <person name="Corbo J.C."/>
            <person name="Carneiro M."/>
        </authorList>
    </citation>
    <scope>NUCLEOTIDE SEQUENCE [LARGE SCALE GENOMIC DNA]</scope>
    <source>
        <strain evidence="7">Red01</strain>
        <tissue evidence="7">Muscle</tissue>
    </source>
</reference>
<name>A0A3L8S592_CHLGU</name>